<organism evidence="1">
    <name type="scientific">uncultured Caudovirales phage</name>
    <dbReference type="NCBI Taxonomy" id="2100421"/>
    <lineage>
        <taxon>Viruses</taxon>
        <taxon>Duplodnaviria</taxon>
        <taxon>Heunggongvirae</taxon>
        <taxon>Uroviricota</taxon>
        <taxon>Caudoviricetes</taxon>
        <taxon>Peduoviridae</taxon>
        <taxon>Maltschvirus</taxon>
        <taxon>Maltschvirus maltsch</taxon>
    </lineage>
</organism>
<gene>
    <name evidence="1" type="ORF">UFOVP411_31</name>
</gene>
<name>A0A6J5M4C1_9CAUD</name>
<dbReference type="EMBL" id="LR796385">
    <property type="protein sequence ID" value="CAB4141051.1"/>
    <property type="molecule type" value="Genomic_DNA"/>
</dbReference>
<accession>A0A6J5M4C1</accession>
<reference evidence="1" key="1">
    <citation type="submission" date="2020-04" db="EMBL/GenBank/DDBJ databases">
        <authorList>
            <person name="Chiriac C."/>
            <person name="Salcher M."/>
            <person name="Ghai R."/>
            <person name="Kavagutti S V."/>
        </authorList>
    </citation>
    <scope>NUCLEOTIDE SEQUENCE</scope>
</reference>
<proteinExistence type="predicted"/>
<protein>
    <submittedName>
        <fullName evidence="1">Uncharacterized protein</fullName>
    </submittedName>
</protein>
<evidence type="ECO:0000313" key="1">
    <source>
        <dbReference type="EMBL" id="CAB4141051.1"/>
    </source>
</evidence>
<sequence>MIPTVNYWAEWPLYAAPGLITKPFIVRLTDVGGTCYFIAGTAYGVLRGTGGDLRTWKTSSGARKALKRYSAITGRWGPL</sequence>